<keyword evidence="2" id="KW-1185">Reference proteome</keyword>
<reference evidence="1" key="1">
    <citation type="submission" date="2020-06" db="EMBL/GenBank/DDBJ databases">
        <authorList>
            <consortium name="Plant Systems Biology data submission"/>
        </authorList>
    </citation>
    <scope>NUCLEOTIDE SEQUENCE</scope>
    <source>
        <strain evidence="1">D6</strain>
    </source>
</reference>
<protein>
    <submittedName>
        <fullName evidence="1">Uncharacterized protein</fullName>
    </submittedName>
</protein>
<evidence type="ECO:0000313" key="1">
    <source>
        <dbReference type="EMBL" id="CAB9500003.1"/>
    </source>
</evidence>
<organism evidence="1 2">
    <name type="scientific">Seminavis robusta</name>
    <dbReference type="NCBI Taxonomy" id="568900"/>
    <lineage>
        <taxon>Eukaryota</taxon>
        <taxon>Sar</taxon>
        <taxon>Stramenopiles</taxon>
        <taxon>Ochrophyta</taxon>
        <taxon>Bacillariophyta</taxon>
        <taxon>Bacillariophyceae</taxon>
        <taxon>Bacillariophycidae</taxon>
        <taxon>Naviculales</taxon>
        <taxon>Naviculaceae</taxon>
        <taxon>Seminavis</taxon>
    </lineage>
</organism>
<dbReference type="AlphaFoldDB" id="A0A9N8H2V0"/>
<proteinExistence type="predicted"/>
<sequence length="177" mass="20130">MSTIARKVHFGKCSIRSIDCDITDREKFGLWYTACELSIIKTNAHRVARSHLDFGKPAGKNESVRGLERLLVAVDREKMIKRKRNILLSTIELQRLTDASDAKSMHIKNTLGTYVRKHNKLATKRSDSRAHEDFLAATDIYNEMFPVQTRKQTSDYSSLHRGPAPLFKKQSLVAISA</sequence>
<dbReference type="EMBL" id="CAICTM010000072">
    <property type="protein sequence ID" value="CAB9500003.1"/>
    <property type="molecule type" value="Genomic_DNA"/>
</dbReference>
<evidence type="ECO:0000313" key="2">
    <source>
        <dbReference type="Proteomes" id="UP001153069"/>
    </source>
</evidence>
<gene>
    <name evidence="1" type="ORF">SEMRO_73_G040460.1</name>
</gene>
<accession>A0A9N8H2V0</accession>
<name>A0A9N8H2V0_9STRA</name>
<dbReference type="Proteomes" id="UP001153069">
    <property type="component" value="Unassembled WGS sequence"/>
</dbReference>
<comment type="caution">
    <text evidence="1">The sequence shown here is derived from an EMBL/GenBank/DDBJ whole genome shotgun (WGS) entry which is preliminary data.</text>
</comment>